<dbReference type="Pfam" id="PF00512">
    <property type="entry name" value="HisKA"/>
    <property type="match status" value="1"/>
</dbReference>
<keyword evidence="4" id="KW-1003">Cell membrane</keyword>
<dbReference type="SUPFAM" id="SSF55785">
    <property type="entry name" value="PYP-like sensor domain (PAS domain)"/>
    <property type="match status" value="1"/>
</dbReference>
<evidence type="ECO:0000256" key="11">
    <source>
        <dbReference type="ARBA" id="ARBA00022989"/>
    </source>
</evidence>
<dbReference type="SMART" id="SM00091">
    <property type="entry name" value="PAS"/>
    <property type="match status" value="1"/>
</dbReference>
<dbReference type="GO" id="GO:0000156">
    <property type="term" value="F:phosphorelay response regulator activity"/>
    <property type="evidence" value="ECO:0007669"/>
    <property type="project" value="TreeGrafter"/>
</dbReference>
<evidence type="ECO:0000256" key="5">
    <source>
        <dbReference type="ARBA" id="ARBA00022553"/>
    </source>
</evidence>
<dbReference type="InterPro" id="IPR003594">
    <property type="entry name" value="HATPase_dom"/>
</dbReference>
<dbReference type="GO" id="GO:0005524">
    <property type="term" value="F:ATP binding"/>
    <property type="evidence" value="ECO:0007669"/>
    <property type="project" value="UniProtKB-KW"/>
</dbReference>
<dbReference type="InterPro" id="IPR000700">
    <property type="entry name" value="PAS-assoc_C"/>
</dbReference>
<evidence type="ECO:0000256" key="7">
    <source>
        <dbReference type="ARBA" id="ARBA00022692"/>
    </source>
</evidence>
<keyword evidence="9" id="KW-0418">Kinase</keyword>
<feature type="domain" description="Histidine kinase" evidence="15">
    <location>
        <begin position="376"/>
        <end position="592"/>
    </location>
</feature>
<feature type="transmembrane region" description="Helical" evidence="14">
    <location>
        <begin position="12"/>
        <end position="32"/>
    </location>
</feature>
<dbReference type="CDD" id="cd06225">
    <property type="entry name" value="HAMP"/>
    <property type="match status" value="1"/>
</dbReference>
<dbReference type="EMBL" id="QZAA01000231">
    <property type="protein sequence ID" value="RQD73934.1"/>
    <property type="molecule type" value="Genomic_DNA"/>
</dbReference>
<dbReference type="SUPFAM" id="SSF103190">
    <property type="entry name" value="Sensory domain-like"/>
    <property type="match status" value="1"/>
</dbReference>
<dbReference type="PROSITE" id="PS50109">
    <property type="entry name" value="HIS_KIN"/>
    <property type="match status" value="1"/>
</dbReference>
<dbReference type="PROSITE" id="PS50112">
    <property type="entry name" value="PAS"/>
    <property type="match status" value="1"/>
</dbReference>
<dbReference type="InterPro" id="IPR036097">
    <property type="entry name" value="HisK_dim/P_sf"/>
</dbReference>
<dbReference type="SMART" id="SM00304">
    <property type="entry name" value="HAMP"/>
    <property type="match status" value="1"/>
</dbReference>
<dbReference type="Pfam" id="PF23846">
    <property type="entry name" value="Cache_WalK"/>
    <property type="match status" value="1"/>
</dbReference>
<dbReference type="InterPro" id="IPR003660">
    <property type="entry name" value="HAMP_dom"/>
</dbReference>
<dbReference type="GO" id="GO:0030295">
    <property type="term" value="F:protein kinase activator activity"/>
    <property type="evidence" value="ECO:0007669"/>
    <property type="project" value="TreeGrafter"/>
</dbReference>
<sequence>MFSSIRARLIITYVVIVLLVMFLVNVFLLNLLENYHLGYQKDVLSQAGRLVADFSHDALLEDPDFVALSSLAEDFSRQIGARVMIVNHNNVVVGDSVRVEGLIGSLLEREEITQAFEEGEGYSIQRSSQTNQWVMQVAVPVYEGGNPRGAVFISYSLSTIYEMLEDIRNILIYTTLMALVLVGSLGSVFAQKITRPIKALTQVIRETAEGNLDQNIKVINNDEMGQLAVQFNTMMARLREMTRRLQDTIQEVSTERNKLTAILTNMIDGVIAVDADGKLILANPVAENIFNFEAEKNMGKSLKETNIDYQLDRYFIKVWKDKRETSGELTWSDQVFKVTVAPVLGQDKELYGSVAVLQDITSMRKLEQKQREFIADVSHELRTPLSSVNLLVKNMLDYDLVKEEGEEFLRDIDAEIERLNLLVQDILDLTRMESLKGRVNQKKTDLKKVFDDTLVRMSPRAERNQLELTWDIPEFPPLLVNEDQIKQVLINLVDNAIKYTPEGGWLKVEGEDQGEEILIKVKDTGPGIPEEDQDRIFERFYRVDKTRSREMGGTGLGLAICREIITAHGGGIWLESKEGYGTSFLFTLPKKSNEKGYTKTAE</sequence>
<dbReference type="GO" id="GO:0005886">
    <property type="term" value="C:plasma membrane"/>
    <property type="evidence" value="ECO:0007669"/>
    <property type="project" value="UniProtKB-SubCell"/>
</dbReference>
<dbReference type="GO" id="GO:0000155">
    <property type="term" value="F:phosphorelay sensor kinase activity"/>
    <property type="evidence" value="ECO:0007669"/>
    <property type="project" value="InterPro"/>
</dbReference>
<dbReference type="GO" id="GO:0007234">
    <property type="term" value="P:osmosensory signaling via phosphorelay pathway"/>
    <property type="evidence" value="ECO:0007669"/>
    <property type="project" value="TreeGrafter"/>
</dbReference>
<dbReference type="EC" id="2.7.13.3" evidence="3"/>
<accession>A0A424YBA3</accession>
<feature type="domain" description="HAMP" evidence="18">
    <location>
        <begin position="191"/>
        <end position="243"/>
    </location>
</feature>
<dbReference type="Gene3D" id="1.10.287.130">
    <property type="match status" value="1"/>
</dbReference>
<evidence type="ECO:0000256" key="6">
    <source>
        <dbReference type="ARBA" id="ARBA00022679"/>
    </source>
</evidence>
<evidence type="ECO:0000259" key="17">
    <source>
        <dbReference type="PROSITE" id="PS50113"/>
    </source>
</evidence>
<dbReference type="PROSITE" id="PS50885">
    <property type="entry name" value="HAMP"/>
    <property type="match status" value="1"/>
</dbReference>
<comment type="caution">
    <text evidence="19">The sequence shown here is derived from an EMBL/GenBank/DDBJ whole genome shotgun (WGS) entry which is preliminary data.</text>
</comment>
<comment type="subcellular location">
    <subcellularLocation>
        <location evidence="2">Cell membrane</location>
        <topology evidence="2">Multi-pass membrane protein</topology>
    </subcellularLocation>
</comment>
<evidence type="ECO:0000259" key="15">
    <source>
        <dbReference type="PROSITE" id="PS50109"/>
    </source>
</evidence>
<reference evidence="19 20" key="1">
    <citation type="submission" date="2018-08" db="EMBL/GenBank/DDBJ databases">
        <title>The metabolism and importance of syntrophic acetate oxidation coupled to methane or sulfide production in haloalkaline environments.</title>
        <authorList>
            <person name="Timmers P.H.A."/>
            <person name="Vavourakis C.D."/>
            <person name="Sorokin D.Y."/>
            <person name="Sinninghe Damste J.S."/>
            <person name="Muyzer G."/>
            <person name="Stams A.J.M."/>
            <person name="Plugge C.M."/>
        </authorList>
    </citation>
    <scope>NUCLEOTIDE SEQUENCE [LARGE SCALE GENOMIC DNA]</scope>
    <source>
        <strain evidence="19">MSAO_Bac1</strain>
    </source>
</reference>
<organism evidence="19 20">
    <name type="scientific">Candidatus Syntrophonatronum acetioxidans</name>
    <dbReference type="NCBI Taxonomy" id="1795816"/>
    <lineage>
        <taxon>Bacteria</taxon>
        <taxon>Bacillati</taxon>
        <taxon>Bacillota</taxon>
        <taxon>Clostridia</taxon>
        <taxon>Eubacteriales</taxon>
        <taxon>Syntrophomonadaceae</taxon>
        <taxon>Candidatus Syntrophonatronum</taxon>
    </lineage>
</organism>
<dbReference type="GO" id="GO:0006355">
    <property type="term" value="P:regulation of DNA-templated transcription"/>
    <property type="evidence" value="ECO:0007669"/>
    <property type="project" value="InterPro"/>
</dbReference>
<gene>
    <name evidence="19" type="ORF">D5R97_08685</name>
</gene>
<dbReference type="Proteomes" id="UP000285138">
    <property type="component" value="Unassembled WGS sequence"/>
</dbReference>
<dbReference type="CDD" id="cd00082">
    <property type="entry name" value="HisKA"/>
    <property type="match status" value="1"/>
</dbReference>
<evidence type="ECO:0000313" key="19">
    <source>
        <dbReference type="EMBL" id="RQD73934.1"/>
    </source>
</evidence>
<dbReference type="PANTHER" id="PTHR42878">
    <property type="entry name" value="TWO-COMPONENT HISTIDINE KINASE"/>
    <property type="match status" value="1"/>
</dbReference>
<dbReference type="SUPFAM" id="SSF55874">
    <property type="entry name" value="ATPase domain of HSP90 chaperone/DNA topoisomerase II/histidine kinase"/>
    <property type="match status" value="1"/>
</dbReference>
<dbReference type="CDD" id="cd00075">
    <property type="entry name" value="HATPase"/>
    <property type="match status" value="1"/>
</dbReference>
<dbReference type="InterPro" id="IPR004358">
    <property type="entry name" value="Sig_transdc_His_kin-like_C"/>
</dbReference>
<keyword evidence="10" id="KW-0067">ATP-binding</keyword>
<evidence type="ECO:0000256" key="9">
    <source>
        <dbReference type="ARBA" id="ARBA00022777"/>
    </source>
</evidence>
<dbReference type="PROSITE" id="PS50113">
    <property type="entry name" value="PAC"/>
    <property type="match status" value="1"/>
</dbReference>
<evidence type="ECO:0000259" key="18">
    <source>
        <dbReference type="PROSITE" id="PS50885"/>
    </source>
</evidence>
<keyword evidence="5" id="KW-0597">Phosphoprotein</keyword>
<dbReference type="InterPro" id="IPR000014">
    <property type="entry name" value="PAS"/>
</dbReference>
<evidence type="ECO:0000256" key="8">
    <source>
        <dbReference type="ARBA" id="ARBA00022741"/>
    </source>
</evidence>
<dbReference type="Gene3D" id="3.30.450.20">
    <property type="entry name" value="PAS domain"/>
    <property type="match status" value="2"/>
</dbReference>
<evidence type="ECO:0000256" key="2">
    <source>
        <dbReference type="ARBA" id="ARBA00004651"/>
    </source>
</evidence>
<protein>
    <recommendedName>
        <fullName evidence="3">histidine kinase</fullName>
        <ecNumber evidence="3">2.7.13.3</ecNumber>
    </recommendedName>
</protein>
<keyword evidence="12" id="KW-0902">Two-component regulatory system</keyword>
<dbReference type="Pfam" id="PF02518">
    <property type="entry name" value="HATPase_c"/>
    <property type="match status" value="1"/>
</dbReference>
<evidence type="ECO:0000256" key="4">
    <source>
        <dbReference type="ARBA" id="ARBA00022475"/>
    </source>
</evidence>
<dbReference type="SUPFAM" id="SSF158472">
    <property type="entry name" value="HAMP domain-like"/>
    <property type="match status" value="1"/>
</dbReference>
<evidence type="ECO:0000256" key="13">
    <source>
        <dbReference type="ARBA" id="ARBA00023136"/>
    </source>
</evidence>
<proteinExistence type="predicted"/>
<keyword evidence="11 14" id="KW-1133">Transmembrane helix</keyword>
<keyword evidence="7 14" id="KW-0812">Transmembrane</keyword>
<dbReference type="SMART" id="SM00387">
    <property type="entry name" value="HATPase_c"/>
    <property type="match status" value="1"/>
</dbReference>
<dbReference type="NCBIfam" id="TIGR00229">
    <property type="entry name" value="sensory_box"/>
    <property type="match status" value="1"/>
</dbReference>
<dbReference type="Pfam" id="PF00672">
    <property type="entry name" value="HAMP"/>
    <property type="match status" value="1"/>
</dbReference>
<dbReference type="CDD" id="cd00130">
    <property type="entry name" value="PAS"/>
    <property type="match status" value="1"/>
</dbReference>
<dbReference type="Gene3D" id="3.30.565.10">
    <property type="entry name" value="Histidine kinase-like ATPase, C-terminal domain"/>
    <property type="match status" value="1"/>
</dbReference>
<keyword evidence="8" id="KW-0547">Nucleotide-binding</keyword>
<feature type="transmembrane region" description="Helical" evidence="14">
    <location>
        <begin position="170"/>
        <end position="190"/>
    </location>
</feature>
<dbReference type="InterPro" id="IPR036890">
    <property type="entry name" value="HATPase_C_sf"/>
</dbReference>
<dbReference type="Pfam" id="PF00989">
    <property type="entry name" value="PAS"/>
    <property type="match status" value="1"/>
</dbReference>
<evidence type="ECO:0000256" key="14">
    <source>
        <dbReference type="SAM" id="Phobius"/>
    </source>
</evidence>
<dbReference type="AlphaFoldDB" id="A0A424YBA3"/>
<dbReference type="PANTHER" id="PTHR42878:SF7">
    <property type="entry name" value="SENSOR HISTIDINE KINASE GLRK"/>
    <property type="match status" value="1"/>
</dbReference>
<dbReference type="FunFam" id="1.10.287.130:FF:000001">
    <property type="entry name" value="Two-component sensor histidine kinase"/>
    <property type="match status" value="1"/>
</dbReference>
<evidence type="ECO:0000313" key="20">
    <source>
        <dbReference type="Proteomes" id="UP000285138"/>
    </source>
</evidence>
<keyword evidence="13 14" id="KW-0472">Membrane</keyword>
<dbReference type="Gene3D" id="1.10.8.500">
    <property type="entry name" value="HAMP domain in histidine kinase"/>
    <property type="match status" value="1"/>
</dbReference>
<dbReference type="SMART" id="SM00388">
    <property type="entry name" value="HisKA"/>
    <property type="match status" value="1"/>
</dbReference>
<dbReference type="InterPro" id="IPR057640">
    <property type="entry name" value="Cache_WalK"/>
</dbReference>
<evidence type="ECO:0000259" key="16">
    <source>
        <dbReference type="PROSITE" id="PS50112"/>
    </source>
</evidence>
<evidence type="ECO:0000256" key="1">
    <source>
        <dbReference type="ARBA" id="ARBA00000085"/>
    </source>
</evidence>
<dbReference type="PRINTS" id="PR00344">
    <property type="entry name" value="BCTRLSENSOR"/>
</dbReference>
<evidence type="ECO:0000256" key="10">
    <source>
        <dbReference type="ARBA" id="ARBA00022840"/>
    </source>
</evidence>
<name>A0A424YBA3_9FIRM</name>
<dbReference type="FunFam" id="3.30.565.10:FF:000006">
    <property type="entry name" value="Sensor histidine kinase WalK"/>
    <property type="match status" value="1"/>
</dbReference>
<dbReference type="InterPro" id="IPR035965">
    <property type="entry name" value="PAS-like_dom_sf"/>
</dbReference>
<keyword evidence="6" id="KW-0808">Transferase</keyword>
<dbReference type="InterPro" id="IPR050351">
    <property type="entry name" value="BphY/WalK/GraS-like"/>
</dbReference>
<dbReference type="SUPFAM" id="SSF47384">
    <property type="entry name" value="Homodimeric domain of signal transducing histidine kinase"/>
    <property type="match status" value="1"/>
</dbReference>
<feature type="domain" description="PAC" evidence="17">
    <location>
        <begin position="309"/>
        <end position="372"/>
    </location>
</feature>
<comment type="catalytic activity">
    <reaction evidence="1">
        <text>ATP + protein L-histidine = ADP + protein N-phospho-L-histidine.</text>
        <dbReference type="EC" id="2.7.13.3"/>
    </reaction>
</comment>
<feature type="domain" description="PAS" evidence="16">
    <location>
        <begin position="255"/>
        <end position="302"/>
    </location>
</feature>
<dbReference type="InterPro" id="IPR005467">
    <property type="entry name" value="His_kinase_dom"/>
</dbReference>
<dbReference type="InterPro" id="IPR013767">
    <property type="entry name" value="PAS_fold"/>
</dbReference>
<dbReference type="InterPro" id="IPR003661">
    <property type="entry name" value="HisK_dim/P_dom"/>
</dbReference>
<evidence type="ECO:0000256" key="12">
    <source>
        <dbReference type="ARBA" id="ARBA00023012"/>
    </source>
</evidence>
<dbReference type="InterPro" id="IPR029151">
    <property type="entry name" value="Sensor-like_sf"/>
</dbReference>
<evidence type="ECO:0000256" key="3">
    <source>
        <dbReference type="ARBA" id="ARBA00012438"/>
    </source>
</evidence>